<dbReference type="Proteomes" id="UP000249794">
    <property type="component" value="Unassembled WGS sequence"/>
</dbReference>
<proteinExistence type="predicted"/>
<name>A0A2W4ZKK4_9CYAN</name>
<dbReference type="EMBL" id="QBMP01000096">
    <property type="protein sequence ID" value="PZO55428.1"/>
    <property type="molecule type" value="Genomic_DNA"/>
</dbReference>
<evidence type="ECO:0000313" key="3">
    <source>
        <dbReference type="Proteomes" id="UP000249794"/>
    </source>
</evidence>
<dbReference type="NCBIfam" id="TIGR04376">
    <property type="entry name" value="TIGR04376 family protein"/>
    <property type="match status" value="1"/>
</dbReference>
<accession>A0A2W4ZKK4</accession>
<evidence type="ECO:0000313" key="2">
    <source>
        <dbReference type="EMBL" id="PZO55428.1"/>
    </source>
</evidence>
<dbReference type="AlphaFoldDB" id="A0A2W4ZKK4"/>
<protein>
    <submittedName>
        <fullName evidence="2">TIGR04376 family protein</fullName>
    </submittedName>
</protein>
<gene>
    <name evidence="2" type="ORF">DCF15_10585</name>
</gene>
<organism evidence="2 3">
    <name type="scientific">Phormidesmis priestleyi</name>
    <dbReference type="NCBI Taxonomy" id="268141"/>
    <lineage>
        <taxon>Bacteria</taxon>
        <taxon>Bacillati</taxon>
        <taxon>Cyanobacteriota</taxon>
        <taxon>Cyanophyceae</taxon>
        <taxon>Leptolyngbyales</taxon>
        <taxon>Leptolyngbyaceae</taxon>
        <taxon>Phormidesmis</taxon>
    </lineage>
</organism>
<evidence type="ECO:0000256" key="1">
    <source>
        <dbReference type="SAM" id="MobiDB-lite"/>
    </source>
</evidence>
<comment type="caution">
    <text evidence="2">The sequence shown here is derived from an EMBL/GenBank/DDBJ whole genome shotgun (WGS) entry which is preliminary data.</text>
</comment>
<dbReference type="InterPro" id="IPR030816">
    <property type="entry name" value="CHP04376"/>
</dbReference>
<reference evidence="3" key="1">
    <citation type="submission" date="2018-04" db="EMBL/GenBank/DDBJ databases">
        <authorList>
            <person name="Cornet L."/>
        </authorList>
    </citation>
    <scope>NUCLEOTIDE SEQUENCE [LARGE SCALE GENOMIC DNA]</scope>
</reference>
<feature type="region of interest" description="Disordered" evidence="1">
    <location>
        <begin position="141"/>
        <end position="168"/>
    </location>
</feature>
<sequence length="194" mass="22266">MSLFDDLSRFLETRLDEFLRANPHLELRALEDQLRGQEEDSAALIGNLNRREKQLEDSILETAQGIQQWHARIEKAKAANRQDLVGPAQEREAALLRQGNHLWGQLKGVKARTEQTKDLYQQIKIKRQEVKTKIAQAAATPKASNDARNDWGTAGWNQSSYVDTGNRAVDPLDESFRRWEAEEELDELKRKMSS</sequence>
<reference evidence="2 3" key="2">
    <citation type="submission" date="2018-06" db="EMBL/GenBank/DDBJ databases">
        <title>Metagenomic assembly of (sub)arctic Cyanobacteria and their associated microbiome from non-axenic cultures.</title>
        <authorList>
            <person name="Baurain D."/>
        </authorList>
    </citation>
    <scope>NUCLEOTIDE SEQUENCE [LARGE SCALE GENOMIC DNA]</scope>
    <source>
        <strain evidence="2">ULC027bin1</strain>
    </source>
</reference>